<dbReference type="Gene3D" id="2.180.10.10">
    <property type="entry name" value="RHS repeat-associated core"/>
    <property type="match status" value="2"/>
</dbReference>
<accession>A0A944QWX5</accession>
<organism evidence="1 2">
    <name type="scientific">Candidatus Thiodiazotropha taylori</name>
    <dbReference type="NCBI Taxonomy" id="2792791"/>
    <lineage>
        <taxon>Bacteria</taxon>
        <taxon>Pseudomonadati</taxon>
        <taxon>Pseudomonadota</taxon>
        <taxon>Gammaproteobacteria</taxon>
        <taxon>Chromatiales</taxon>
        <taxon>Sedimenticolaceae</taxon>
        <taxon>Candidatus Thiodiazotropha</taxon>
    </lineage>
</organism>
<gene>
    <name evidence="1" type="ORF">KME65_17480</name>
</gene>
<name>A0A944QWX5_9GAMM</name>
<dbReference type="NCBIfam" id="TIGR01643">
    <property type="entry name" value="YD_repeat_2x"/>
    <property type="match status" value="2"/>
</dbReference>
<dbReference type="InterPro" id="IPR006530">
    <property type="entry name" value="YD"/>
</dbReference>
<dbReference type="Proteomes" id="UP000770889">
    <property type="component" value="Unassembled WGS sequence"/>
</dbReference>
<evidence type="ECO:0000313" key="2">
    <source>
        <dbReference type="Proteomes" id="UP000770889"/>
    </source>
</evidence>
<dbReference type="Pfam" id="PF05593">
    <property type="entry name" value="RHS_repeat"/>
    <property type="match status" value="1"/>
</dbReference>
<comment type="caution">
    <text evidence="1">The sequence shown here is derived from an EMBL/GenBank/DDBJ whole genome shotgun (WGS) entry which is preliminary data.</text>
</comment>
<evidence type="ECO:0000313" key="1">
    <source>
        <dbReference type="EMBL" id="MBT2990751.1"/>
    </source>
</evidence>
<dbReference type="EMBL" id="JAHHGM010000021">
    <property type="protein sequence ID" value="MBT2990751.1"/>
    <property type="molecule type" value="Genomic_DNA"/>
</dbReference>
<reference evidence="1 2" key="1">
    <citation type="submission" date="2021-05" db="EMBL/GenBank/DDBJ databases">
        <title>Genetic and Functional Diversity in Clade A Lucinid endosymbionts from the Bahamas.</title>
        <authorList>
            <person name="Giani N.M."/>
            <person name="Engel A.S."/>
            <person name="Campbell B.J."/>
        </authorList>
    </citation>
    <scope>NUCLEOTIDE SEQUENCE [LARGE SCALE GENOMIC DNA]</scope>
    <source>
        <strain evidence="1">LUC16012Gg_MoonRockCtena</strain>
    </source>
</reference>
<dbReference type="InterPro" id="IPR031325">
    <property type="entry name" value="RHS_repeat"/>
</dbReference>
<dbReference type="AlphaFoldDB" id="A0A944QWX5"/>
<proteinExistence type="predicted"/>
<sequence>MEEQYSVEWEPDTTNVAKLYPYPANNQGQRCEPVSYFERDGCNKNRTPSPGTGFGNPIDCATGQKVQVEIDYQGAGADPLRYSRVYQSPLSNDPDGTPTSGLPWLNTSHPSFSLQTLSDGSQLGLFTIGQQVMRVLFNASGGGGWASNPHMDPIGLINGSGSGSGVSYHGKVYPLNSSGQTEATEVHGIQRYTYSYNEAGLVAEIRNRFGAFLQFTYNADNRLIRLTDQAGTEIHYSYDAQDNLHEVIYPDATPGNLSDNPRKTYLYEDANFPYHLTGIIDESGLQFAFFDYDANGRGILTEHADGTERVTISYPEEGQAIVRFYRDTNTEAYREEAYTYRMYRGAYRLTSRTIQVCDDCTLGSETWTYDYRGFLVQHENLKGRKTTYSYDDEGRKLSETVAYLTSLARTTIYSWDTELEKIHTITSDTSMTTFNYDTNGQLQSKTITPVQ</sequence>
<protein>
    <submittedName>
        <fullName evidence="1">RHS repeat protein</fullName>
    </submittedName>
</protein>